<dbReference type="InParanoid" id="A7EK94"/>
<sequence length="44" mass="5130">MSKLALHYQCLWRGKKKKPRDETEDKCIDRDGERFASGESMIAT</sequence>
<proteinExistence type="predicted"/>
<dbReference type="EMBL" id="CH476627">
    <property type="protein sequence ID" value="EDO03260.1"/>
    <property type="molecule type" value="Genomic_DNA"/>
</dbReference>
<evidence type="ECO:0000313" key="1">
    <source>
        <dbReference type="EMBL" id="EDO03260.1"/>
    </source>
</evidence>
<organism evidence="1 2">
    <name type="scientific">Sclerotinia sclerotiorum (strain ATCC 18683 / 1980 / Ss-1)</name>
    <name type="common">White mold</name>
    <name type="synonym">Whetzelinia sclerotiorum</name>
    <dbReference type="NCBI Taxonomy" id="665079"/>
    <lineage>
        <taxon>Eukaryota</taxon>
        <taxon>Fungi</taxon>
        <taxon>Dikarya</taxon>
        <taxon>Ascomycota</taxon>
        <taxon>Pezizomycotina</taxon>
        <taxon>Leotiomycetes</taxon>
        <taxon>Helotiales</taxon>
        <taxon>Sclerotiniaceae</taxon>
        <taxon>Sclerotinia</taxon>
    </lineage>
</organism>
<dbReference type="RefSeq" id="XP_001592819.1">
    <property type="nucleotide sequence ID" value="XM_001592769.1"/>
</dbReference>
<name>A7EK94_SCLS1</name>
<keyword evidence="2" id="KW-1185">Reference proteome</keyword>
<reference evidence="2" key="1">
    <citation type="journal article" date="2011" name="PLoS Genet.">
        <title>Genomic analysis of the necrotrophic fungal pathogens Sclerotinia sclerotiorum and Botrytis cinerea.</title>
        <authorList>
            <person name="Amselem J."/>
            <person name="Cuomo C.A."/>
            <person name="van Kan J.A."/>
            <person name="Viaud M."/>
            <person name="Benito E.P."/>
            <person name="Couloux A."/>
            <person name="Coutinho P.M."/>
            <person name="de Vries R.P."/>
            <person name="Dyer P.S."/>
            <person name="Fillinger S."/>
            <person name="Fournier E."/>
            <person name="Gout L."/>
            <person name="Hahn M."/>
            <person name="Kohn L."/>
            <person name="Lapalu N."/>
            <person name="Plummer K.M."/>
            <person name="Pradier J.M."/>
            <person name="Quevillon E."/>
            <person name="Sharon A."/>
            <person name="Simon A."/>
            <person name="ten Have A."/>
            <person name="Tudzynski B."/>
            <person name="Tudzynski P."/>
            <person name="Wincker P."/>
            <person name="Andrew M."/>
            <person name="Anthouard V."/>
            <person name="Beever R.E."/>
            <person name="Beffa R."/>
            <person name="Benoit I."/>
            <person name="Bouzid O."/>
            <person name="Brault B."/>
            <person name="Chen Z."/>
            <person name="Choquer M."/>
            <person name="Collemare J."/>
            <person name="Cotton P."/>
            <person name="Danchin E.G."/>
            <person name="Da Silva C."/>
            <person name="Gautier A."/>
            <person name="Giraud C."/>
            <person name="Giraud T."/>
            <person name="Gonzalez C."/>
            <person name="Grossetete S."/>
            <person name="Guldener U."/>
            <person name="Henrissat B."/>
            <person name="Howlett B.J."/>
            <person name="Kodira C."/>
            <person name="Kretschmer M."/>
            <person name="Lappartient A."/>
            <person name="Leroch M."/>
            <person name="Levis C."/>
            <person name="Mauceli E."/>
            <person name="Neuveglise C."/>
            <person name="Oeser B."/>
            <person name="Pearson M."/>
            <person name="Poulain J."/>
            <person name="Poussereau N."/>
            <person name="Quesneville H."/>
            <person name="Rascle C."/>
            <person name="Schumacher J."/>
            <person name="Segurens B."/>
            <person name="Sexton A."/>
            <person name="Silva E."/>
            <person name="Sirven C."/>
            <person name="Soanes D.M."/>
            <person name="Talbot N.J."/>
            <person name="Templeton M."/>
            <person name="Yandava C."/>
            <person name="Yarden O."/>
            <person name="Zeng Q."/>
            <person name="Rollins J.A."/>
            <person name="Lebrun M.H."/>
            <person name="Dickman M."/>
        </authorList>
    </citation>
    <scope>NUCLEOTIDE SEQUENCE [LARGE SCALE GENOMIC DNA]</scope>
    <source>
        <strain evidence="2">ATCC 18683 / 1980 / Ss-1</strain>
    </source>
</reference>
<gene>
    <name evidence="1" type="ORF">SS1G_05741</name>
</gene>
<accession>A7EK94</accession>
<dbReference type="AlphaFoldDB" id="A7EK94"/>
<dbReference type="Proteomes" id="UP000001312">
    <property type="component" value="Unassembled WGS sequence"/>
</dbReference>
<dbReference type="HOGENOM" id="CLU_3224862_0_0_1"/>
<evidence type="ECO:0000313" key="2">
    <source>
        <dbReference type="Proteomes" id="UP000001312"/>
    </source>
</evidence>
<dbReference type="GeneID" id="5489253"/>
<protein>
    <submittedName>
        <fullName evidence="1">Uncharacterized protein</fullName>
    </submittedName>
</protein>
<dbReference type="KEGG" id="ssl:SS1G_05741"/>